<name>A0A6L6Y393_9ACTN</name>
<evidence type="ECO:0000256" key="1">
    <source>
        <dbReference type="SAM" id="Phobius"/>
    </source>
</evidence>
<accession>A0A6L6Y393</accession>
<feature type="transmembrane region" description="Helical" evidence="1">
    <location>
        <begin position="180"/>
        <end position="201"/>
    </location>
</feature>
<feature type="transmembrane region" description="Helical" evidence="1">
    <location>
        <begin position="303"/>
        <end position="321"/>
    </location>
</feature>
<dbReference type="AlphaFoldDB" id="A0A6L6Y393"/>
<feature type="transmembrane region" description="Helical" evidence="1">
    <location>
        <begin position="232"/>
        <end position="251"/>
    </location>
</feature>
<keyword evidence="3" id="KW-1185">Reference proteome</keyword>
<dbReference type="RefSeq" id="WP_157347155.1">
    <property type="nucleotide sequence ID" value="NZ_WSEK01000005.1"/>
</dbReference>
<dbReference type="Proteomes" id="UP000473525">
    <property type="component" value="Unassembled WGS sequence"/>
</dbReference>
<keyword evidence="1" id="KW-1133">Transmembrane helix</keyword>
<reference evidence="2 3" key="1">
    <citation type="submission" date="2019-12" db="EMBL/GenBank/DDBJ databases">
        <authorList>
            <person name="Huq M.A."/>
        </authorList>
    </citation>
    <scope>NUCLEOTIDE SEQUENCE [LARGE SCALE GENOMIC DNA]</scope>
    <source>
        <strain evidence="2 3">MAH-18</strain>
    </source>
</reference>
<evidence type="ECO:0000313" key="3">
    <source>
        <dbReference type="Proteomes" id="UP000473525"/>
    </source>
</evidence>
<comment type="caution">
    <text evidence="2">The sequence shown here is derived from an EMBL/GenBank/DDBJ whole genome shotgun (WGS) entry which is preliminary data.</text>
</comment>
<keyword evidence="1" id="KW-0472">Membrane</keyword>
<organism evidence="2 3">
    <name type="scientific">Nocardioides agri</name>
    <dbReference type="NCBI Taxonomy" id="2682843"/>
    <lineage>
        <taxon>Bacteria</taxon>
        <taxon>Bacillati</taxon>
        <taxon>Actinomycetota</taxon>
        <taxon>Actinomycetes</taxon>
        <taxon>Propionibacteriales</taxon>
        <taxon>Nocardioidaceae</taxon>
        <taxon>Nocardioides</taxon>
    </lineage>
</organism>
<dbReference type="EMBL" id="WSEK01000005">
    <property type="protein sequence ID" value="MVQ52055.1"/>
    <property type="molecule type" value="Genomic_DNA"/>
</dbReference>
<protein>
    <submittedName>
        <fullName evidence="2">Uncharacterized protein</fullName>
    </submittedName>
</protein>
<sequence length="368" mass="38938">MDDLVSRVSREPRPVKRIWAQAVQTEAAALQARLDATVAGGLTPAEQTVARGASERLDAARAATMKRDPIPGRASNWWRGTLVEAAFQNLHAAESLLAGVYPAPVVWAEIPEAARRVETMLDPGDPRRVCAETLLREREAVLDASPTELVRWRECLRKTMEVGFNAADLEHTRLRNFRNAVLGGAIILSLLLAAFIGFVWANPTDVSFCFVPEPDAAPVCPTGTGAPQPDDVLVIALLGMLGGLLSGIISIRNMQGTSVAYDVPQALAWLKLPLGALCAIGGLLVIRGQFVPGLSNLDSSDQVLAYAFVLGVAQQLLVGTVDRHAQDLLGAAPSKATSPSNAGVAVPAAVQSIPPVPARRAPVEPSGI</sequence>
<feature type="transmembrane region" description="Helical" evidence="1">
    <location>
        <begin position="272"/>
        <end position="291"/>
    </location>
</feature>
<keyword evidence="1" id="KW-0812">Transmembrane</keyword>
<gene>
    <name evidence="2" type="ORF">GON03_22975</name>
</gene>
<proteinExistence type="predicted"/>
<evidence type="ECO:0000313" key="2">
    <source>
        <dbReference type="EMBL" id="MVQ52055.1"/>
    </source>
</evidence>